<evidence type="ECO:0000313" key="2">
    <source>
        <dbReference type="Proteomes" id="UP000250241"/>
    </source>
</evidence>
<dbReference type="AlphaFoldDB" id="A0A2Z5QVU4"/>
<dbReference type="Proteomes" id="UP000250241">
    <property type="component" value="Chromosome"/>
</dbReference>
<dbReference type="EMBL" id="AP017895">
    <property type="protein sequence ID" value="BAV86414.1"/>
    <property type="molecule type" value="Genomic_DNA"/>
</dbReference>
<name>A0A2Z5QVU4_9MICC</name>
<organism evidence="1 2">
    <name type="scientific">Rothia aeria</name>
    <dbReference type="NCBI Taxonomy" id="172042"/>
    <lineage>
        <taxon>Bacteria</taxon>
        <taxon>Bacillati</taxon>
        <taxon>Actinomycetota</taxon>
        <taxon>Actinomycetes</taxon>
        <taxon>Micrococcales</taxon>
        <taxon>Micrococcaceae</taxon>
        <taxon>Rothia</taxon>
    </lineage>
</organism>
<proteinExistence type="predicted"/>
<evidence type="ECO:0000313" key="1">
    <source>
        <dbReference type="EMBL" id="BAV86414.1"/>
    </source>
</evidence>
<accession>A0A2Z5QVU4</accession>
<keyword evidence="2" id="KW-1185">Reference proteome</keyword>
<dbReference type="KEGG" id="raj:RA11412_0115"/>
<protein>
    <submittedName>
        <fullName evidence="1">Uncharacterized protein</fullName>
    </submittedName>
</protein>
<gene>
    <name evidence="1" type="ORF">RA11412_0115</name>
</gene>
<sequence length="74" mass="7746">MPLPGSISGFKRGSVRGAALGCATRCCAVLGGVAGCGTVRSRRLLRTGLIHRSRRTAGSTTTGFRPVRWGRCTI</sequence>
<reference evidence="1 2" key="1">
    <citation type="submission" date="2016-10" db="EMBL/GenBank/DDBJ databases">
        <title>Genome sequence of Rothia aeria strain JCM11412.</title>
        <authorList>
            <person name="Nambu T."/>
        </authorList>
    </citation>
    <scope>NUCLEOTIDE SEQUENCE [LARGE SCALE GENOMIC DNA]</scope>
    <source>
        <strain evidence="1 2">JCM 11412</strain>
    </source>
</reference>